<feature type="transmembrane region" description="Helical" evidence="2">
    <location>
        <begin position="380"/>
        <end position="400"/>
    </location>
</feature>
<feature type="transmembrane region" description="Helical" evidence="2">
    <location>
        <begin position="406"/>
        <end position="425"/>
    </location>
</feature>
<feature type="transmembrane region" description="Helical" evidence="2">
    <location>
        <begin position="262"/>
        <end position="283"/>
    </location>
</feature>
<gene>
    <name evidence="3" type="ORF">ACFQS1_14065</name>
</gene>
<feature type="transmembrane region" description="Helical" evidence="2">
    <location>
        <begin position="169"/>
        <end position="189"/>
    </location>
</feature>
<accession>A0ABW2HRI3</accession>
<keyword evidence="2" id="KW-0812">Transmembrane</keyword>
<keyword evidence="2" id="KW-0472">Membrane</keyword>
<evidence type="ECO:0000256" key="1">
    <source>
        <dbReference type="SAM" id="MobiDB-lite"/>
    </source>
</evidence>
<feature type="transmembrane region" description="Helical" evidence="2">
    <location>
        <begin position="353"/>
        <end position="373"/>
    </location>
</feature>
<feature type="compositionally biased region" description="Low complexity" evidence="1">
    <location>
        <begin position="1"/>
        <end position="14"/>
    </location>
</feature>
<feature type="transmembrane region" description="Helical" evidence="2">
    <location>
        <begin position="72"/>
        <end position="95"/>
    </location>
</feature>
<evidence type="ECO:0000313" key="4">
    <source>
        <dbReference type="Proteomes" id="UP001596548"/>
    </source>
</evidence>
<evidence type="ECO:0008006" key="5">
    <source>
        <dbReference type="Google" id="ProtNLM"/>
    </source>
</evidence>
<feature type="transmembrane region" description="Helical" evidence="2">
    <location>
        <begin position="222"/>
        <end position="241"/>
    </location>
</feature>
<proteinExistence type="predicted"/>
<keyword evidence="4" id="KW-1185">Reference proteome</keyword>
<feature type="region of interest" description="Disordered" evidence="1">
    <location>
        <begin position="1"/>
        <end position="51"/>
    </location>
</feature>
<protein>
    <recommendedName>
        <fullName evidence="5">Fusaric acid resistance family protein</fullName>
    </recommendedName>
</protein>
<feature type="transmembrane region" description="Helical" evidence="2">
    <location>
        <begin position="321"/>
        <end position="341"/>
    </location>
</feature>
<feature type="compositionally biased region" description="Low complexity" evidence="1">
    <location>
        <begin position="22"/>
        <end position="36"/>
    </location>
</feature>
<feature type="transmembrane region" description="Helical" evidence="2">
    <location>
        <begin position="196"/>
        <end position="216"/>
    </location>
</feature>
<feature type="transmembrane region" description="Helical" evidence="2">
    <location>
        <begin position="289"/>
        <end position="309"/>
    </location>
</feature>
<dbReference type="EMBL" id="JBHTBJ010000008">
    <property type="protein sequence ID" value="MFC7275115.1"/>
    <property type="molecule type" value="Genomic_DNA"/>
</dbReference>
<reference evidence="4" key="1">
    <citation type="journal article" date="2019" name="Int. J. Syst. Evol. Microbiol.">
        <title>The Global Catalogue of Microorganisms (GCM) 10K type strain sequencing project: providing services to taxonomists for standard genome sequencing and annotation.</title>
        <authorList>
            <consortium name="The Broad Institute Genomics Platform"/>
            <consortium name="The Broad Institute Genome Sequencing Center for Infectious Disease"/>
            <person name="Wu L."/>
            <person name="Ma J."/>
        </authorList>
    </citation>
    <scope>NUCLEOTIDE SEQUENCE [LARGE SCALE GENOMIC DNA]</scope>
    <source>
        <strain evidence="4">XZYJT-10</strain>
    </source>
</reference>
<feature type="transmembrane region" description="Helical" evidence="2">
    <location>
        <begin position="139"/>
        <end position="157"/>
    </location>
</feature>
<keyword evidence="2" id="KW-1133">Transmembrane helix</keyword>
<name>A0ABW2HRI3_9ACTN</name>
<comment type="caution">
    <text evidence="3">The sequence shown here is derived from an EMBL/GenBank/DDBJ whole genome shotgun (WGS) entry which is preliminary data.</text>
</comment>
<dbReference type="RefSeq" id="WP_378967876.1">
    <property type="nucleotide sequence ID" value="NZ_JBHTBJ010000008.1"/>
</dbReference>
<evidence type="ECO:0000313" key="3">
    <source>
        <dbReference type="EMBL" id="MFC7275115.1"/>
    </source>
</evidence>
<dbReference type="Proteomes" id="UP001596548">
    <property type="component" value="Unassembled WGS sequence"/>
</dbReference>
<organism evidence="3 4">
    <name type="scientific">Paractinoplanes rhizophilus</name>
    <dbReference type="NCBI Taxonomy" id="1416877"/>
    <lineage>
        <taxon>Bacteria</taxon>
        <taxon>Bacillati</taxon>
        <taxon>Actinomycetota</taxon>
        <taxon>Actinomycetes</taxon>
        <taxon>Micromonosporales</taxon>
        <taxon>Micromonosporaceae</taxon>
        <taxon>Paractinoplanes</taxon>
    </lineage>
</organism>
<sequence>MTVTPRRAASTSRATRTRVRRAGAAGAGRHATAVRVNRPRHAAEPPPDLGEIAAPALDSARRGARRAPARRAYLGAAFLRCALYLAPLSVAIAAGGSLGQVAWPVPLTTLLLGWTAAQALTCAGVTVARRAGVSAACRLVAAGFGAVAGLWCALVWIAPAPLLGPHRGLALVVGLGGLATLATVTATLVTRAEAAVVRWCVPCWLLAAATLAGTAGAPVSGLPIGTLLPAAIVVALVRAFRPAMLPGSRRRFRLTGPEVRRAGGYLVIGASQAICVGLIWRAGPSGSTAPFWLPLLLAVPILEALIGWNTEAGHDPGARRGVTAVTLAGLLPPLAIGGALALAADETAATEEVLALAGGTLLGGVFAITYLLAARGRTGIAAAVAIAPPLLTPALKTLAAGLLPDAVGALAVTHVAGLLAVALTARDHRRAP</sequence>
<feature type="transmembrane region" description="Helical" evidence="2">
    <location>
        <begin position="107"/>
        <end position="127"/>
    </location>
</feature>
<evidence type="ECO:0000256" key="2">
    <source>
        <dbReference type="SAM" id="Phobius"/>
    </source>
</evidence>